<evidence type="ECO:0000256" key="1">
    <source>
        <dbReference type="SAM" id="MobiDB-lite"/>
    </source>
</evidence>
<dbReference type="PANTHER" id="PTHR19446">
    <property type="entry name" value="REVERSE TRANSCRIPTASES"/>
    <property type="match status" value="1"/>
</dbReference>
<keyword evidence="4" id="KW-1185">Reference proteome</keyword>
<dbReference type="EMBL" id="CP092869">
    <property type="protein sequence ID" value="UYV69981.1"/>
    <property type="molecule type" value="Genomic_DNA"/>
</dbReference>
<dbReference type="CDD" id="cd01650">
    <property type="entry name" value="RT_nLTR_like"/>
    <property type="match status" value="1"/>
</dbReference>
<dbReference type="SUPFAM" id="SSF56219">
    <property type="entry name" value="DNase I-like"/>
    <property type="match status" value="1"/>
</dbReference>
<reference evidence="3 4" key="1">
    <citation type="submission" date="2022-01" db="EMBL/GenBank/DDBJ databases">
        <title>A chromosomal length assembly of Cordylochernes scorpioides.</title>
        <authorList>
            <person name="Zeh D."/>
            <person name="Zeh J."/>
        </authorList>
    </citation>
    <scope>NUCLEOTIDE SEQUENCE [LARGE SCALE GENOMIC DNA]</scope>
    <source>
        <strain evidence="3">IN4F17</strain>
        <tissue evidence="3">Whole Body</tissue>
    </source>
</reference>
<sequence length="1411" mass="155886">MKILPKKSRSWAEIVEDEFTIFEQLKKRKHSPYLMKDSRTLFDQSRQATTNGNGTAPRQPSRPRNNIEQVKVYRQLLEQCRKISAAEAFDQILYLEHAQEFTPVDYIKAIEDKLGKSCVVPLGKVSGQVLVDLESPQMAETIIEEGLLINGILLKALPYQKKAEIITSSGLPYVIEDVDIIRTLRPYCQVVFIAPAVNTSGGYTWLDLKKTAFILMNKGKKITDLPHKEDHRDCQRRICLGLLGVRLPSLCCSKCYRMGHKRINCPLRAASIPQPSSQRNNVKPIEPSPTTTTAAHPSTALDRPAPEAFPGGLNPFGRVTSIVQQMMELANSCWADARREAFITLNDGVRLSQIPARLEIKTKGIITPVYVSYGIRCSLYHRQGHKRANCPQKAGMTEDKLLFSERPPVARPNVWSKPLASSSQASPAVAPTPAANILSSTATAVADPPLRDSNDQATVDQATTNESQKLPPSQENRNLAPRQMDGLVKNDKASAAIASVQQLELERGELLQAFTNKGLMDKLLAKSNAQQRQAIEHQRHPVEKVVTRQKLCSAAEMRFRVASLNTRGIAALRRRIKLCCFLKKHEIDICFLQETNVISLDEERDLCHGYSTVVVASPVSSLPAALPPAPAALAREEGAWILGDLNISEDSAKDLASGLAKALAELLDQADLVDIATFFDAALEHTRVATIGSRVDARRLDNILLPSGFCDRVTQYQTIDYAYSDHLAVLIQLGDPAPTRLHCIGKLLRSDLFFDRMETFIEETSEDLANLSPPMLWDHWTRIKADLVAEIRSLAPAVVESGGGYIERASQFLRRRLEDDTARSDYPALSDLGHSLRARRRSPSTFTDKDGNAISGGQLRRFLREHLSSRFAQVTSSVESNVDKSSLNQSQDPLQEQRNSINLTPSVKSTKTKKTAVRDNAWVVGDLNIDGGPAGATDSASVEALSNLLEQAALEDAATFFNLAHLPTRVADIEDYRVLAAILLRRLRPHLPTLAIDCQTYAIPGRSPSWNISRLTDEVEIATAGRLPLAVVSLDLESAFNSLNIGFLMWLLVFLGLPQAFIRWIQLLYAGANAAVRIGEHHTAAFPLINGVRQGCAVSAALFSLATTPLLRRLQSSLGEGNVIAYADDIVLMVRQEEHFDEVATIFQGFQRASGIRVNFRKSVSLWCGAWPARVYSPLDITWTDTSLRILGCDIRPRASAAMQEKHLLDLVDAAFRRWATFTRGLSLVGRARTANCLVLSSFMHNLHGYIPVDSSNSKLQAHLWVGARVGDLIGHGSLHLRVTRAALVDEAALSQYTSRLLEENCRGSYRVNGIGEAIVLRGTATPFQRLTTRTARRVLERPRLAALPITQLLGRWLPHVSIPISISWSSLRRCGFSGHNIDVAVRLALHALPHIAHPASARESCIACES</sequence>
<organism evidence="3 4">
    <name type="scientific">Cordylochernes scorpioides</name>
    <dbReference type="NCBI Taxonomy" id="51811"/>
    <lineage>
        <taxon>Eukaryota</taxon>
        <taxon>Metazoa</taxon>
        <taxon>Ecdysozoa</taxon>
        <taxon>Arthropoda</taxon>
        <taxon>Chelicerata</taxon>
        <taxon>Arachnida</taxon>
        <taxon>Pseudoscorpiones</taxon>
        <taxon>Cheliferoidea</taxon>
        <taxon>Chernetidae</taxon>
        <taxon>Cordylochernes</taxon>
    </lineage>
</organism>
<feature type="domain" description="Reverse transcriptase" evidence="2">
    <location>
        <begin position="911"/>
        <end position="1195"/>
    </location>
</feature>
<feature type="region of interest" description="Disordered" evidence="1">
    <location>
        <begin position="274"/>
        <end position="307"/>
    </location>
</feature>
<feature type="compositionally biased region" description="Low complexity" evidence="1">
    <location>
        <begin position="288"/>
        <end position="300"/>
    </location>
</feature>
<gene>
    <name evidence="3" type="ORF">LAZ67_7001376</name>
</gene>
<feature type="region of interest" description="Disordered" evidence="1">
    <location>
        <begin position="446"/>
        <end position="479"/>
    </location>
</feature>
<name>A0ABY6KM93_9ARAC</name>
<evidence type="ECO:0000313" key="3">
    <source>
        <dbReference type="EMBL" id="UYV69981.1"/>
    </source>
</evidence>
<feature type="compositionally biased region" description="Polar residues" evidence="1">
    <location>
        <begin position="455"/>
        <end position="477"/>
    </location>
</feature>
<proteinExistence type="predicted"/>
<feature type="region of interest" description="Disordered" evidence="1">
    <location>
        <begin position="880"/>
        <end position="899"/>
    </location>
</feature>
<feature type="region of interest" description="Disordered" evidence="1">
    <location>
        <begin position="40"/>
        <end position="65"/>
    </location>
</feature>
<dbReference type="Gene3D" id="3.60.10.10">
    <property type="entry name" value="Endonuclease/exonuclease/phosphatase"/>
    <property type="match status" value="2"/>
</dbReference>
<dbReference type="Proteomes" id="UP001235939">
    <property type="component" value="Chromosome 07"/>
</dbReference>
<accession>A0ABY6KM93</accession>
<dbReference type="Pfam" id="PF00078">
    <property type="entry name" value="RVT_1"/>
    <property type="match status" value="1"/>
</dbReference>
<dbReference type="InterPro" id="IPR000477">
    <property type="entry name" value="RT_dom"/>
</dbReference>
<dbReference type="InterPro" id="IPR043502">
    <property type="entry name" value="DNA/RNA_pol_sf"/>
</dbReference>
<evidence type="ECO:0000313" key="4">
    <source>
        <dbReference type="Proteomes" id="UP001235939"/>
    </source>
</evidence>
<dbReference type="SUPFAM" id="SSF56672">
    <property type="entry name" value="DNA/RNA polymerases"/>
    <property type="match status" value="1"/>
</dbReference>
<feature type="compositionally biased region" description="Polar residues" evidence="1">
    <location>
        <begin position="41"/>
        <end position="65"/>
    </location>
</feature>
<evidence type="ECO:0000259" key="2">
    <source>
        <dbReference type="PROSITE" id="PS50878"/>
    </source>
</evidence>
<dbReference type="PROSITE" id="PS50878">
    <property type="entry name" value="RT_POL"/>
    <property type="match status" value="1"/>
</dbReference>
<dbReference type="InterPro" id="IPR036691">
    <property type="entry name" value="Endo/exonu/phosph_ase_sf"/>
</dbReference>
<protein>
    <recommendedName>
        <fullName evidence="2">Reverse transcriptase domain-containing protein</fullName>
    </recommendedName>
</protein>